<reference evidence="1 2" key="1">
    <citation type="submission" date="2019-10" db="EMBL/GenBank/DDBJ databases">
        <authorList>
            <person name="Palmer J.M."/>
        </authorList>
    </citation>
    <scope>NUCLEOTIDE SEQUENCE [LARGE SCALE GENOMIC DNA]</scope>
    <source>
        <strain evidence="1 2">TWF694</strain>
    </source>
</reference>
<dbReference type="InterPro" id="IPR032675">
    <property type="entry name" value="LRR_dom_sf"/>
</dbReference>
<comment type="caution">
    <text evidence="1">The sequence shown here is derived from an EMBL/GenBank/DDBJ whole genome shotgun (WGS) entry which is preliminary data.</text>
</comment>
<name>A0AAV9XNH1_9PEZI</name>
<dbReference type="EMBL" id="JAVHJO010000001">
    <property type="protein sequence ID" value="KAK6543665.1"/>
    <property type="molecule type" value="Genomic_DNA"/>
</dbReference>
<dbReference type="Gene3D" id="3.80.10.10">
    <property type="entry name" value="Ribonuclease Inhibitor"/>
    <property type="match status" value="1"/>
</dbReference>
<proteinExistence type="predicted"/>
<accession>A0AAV9XNH1</accession>
<evidence type="ECO:0008006" key="3">
    <source>
        <dbReference type="Google" id="ProtNLM"/>
    </source>
</evidence>
<evidence type="ECO:0000313" key="1">
    <source>
        <dbReference type="EMBL" id="KAK6543665.1"/>
    </source>
</evidence>
<protein>
    <recommendedName>
        <fullName evidence="3">F-box domain-containing protein</fullName>
    </recommendedName>
</protein>
<sequence>MSAPSPFARLPYELVREIALHLDKASIKSLRLAYPTPRTCDATSKLLFDSAVLRLGTLEWSDHGAGKRLSYLDCLPDFGSESVVFTKCTKLVLHTRYPFIVNAKDCTTYHQRIEKDGEFALADKFMLPFKELLPEQEEACFIELLRRFLKSAKGLRLIEWRTSEDLSIDLHKSICSALCTPANIRNYTLDVSITVFAFREESPYLDALANVQYLGIKVSSTSRDPQHGLQQMREAGKVVSRCPRLKGFEFYSQASVFAYETSESLRSELNKTNELEVFKIDSNLGFTHDMNWSKLGKVKELWASVEGSVTHKEDLEELYAGFMDAGTNLNILSIERYTEPTHEYLLNCRKTLQELDIWGSWNNVELADGFWDEVIPKHAPTLRRLSIQNQTGLERWMHTAANKAAWSWYDYTTCKSKVALPKCKMLEEVTIAFCEGRTSWITEMTESLVAACPGLHTINITFFLDPPANAGLLSTLPALESWASSDKIFNGRSLRIQYEDASKGAFCFPKQTTKGTVPPLWFDKLVQSWRLTSERSDENPETLYRFVRLDDEYHCDDKYTKAKVKAYINRRSFLMSGQFI</sequence>
<gene>
    <name evidence="1" type="ORF">TWF694_000403</name>
</gene>
<dbReference type="SUPFAM" id="SSF52047">
    <property type="entry name" value="RNI-like"/>
    <property type="match status" value="1"/>
</dbReference>
<dbReference type="Proteomes" id="UP001365542">
    <property type="component" value="Unassembled WGS sequence"/>
</dbReference>
<evidence type="ECO:0000313" key="2">
    <source>
        <dbReference type="Proteomes" id="UP001365542"/>
    </source>
</evidence>
<dbReference type="AlphaFoldDB" id="A0AAV9XNH1"/>
<organism evidence="1 2">
    <name type="scientific">Orbilia ellipsospora</name>
    <dbReference type="NCBI Taxonomy" id="2528407"/>
    <lineage>
        <taxon>Eukaryota</taxon>
        <taxon>Fungi</taxon>
        <taxon>Dikarya</taxon>
        <taxon>Ascomycota</taxon>
        <taxon>Pezizomycotina</taxon>
        <taxon>Orbiliomycetes</taxon>
        <taxon>Orbiliales</taxon>
        <taxon>Orbiliaceae</taxon>
        <taxon>Orbilia</taxon>
    </lineage>
</organism>
<keyword evidence="2" id="KW-1185">Reference proteome</keyword>